<evidence type="ECO:0000313" key="2">
    <source>
        <dbReference type="EMBL" id="RPA75361.1"/>
    </source>
</evidence>
<sequence length="302" mass="34542">MTADGTNEGASWLSRSRACRLCIYTTRDGASSQLDFVHRGTRGTNGLALWIRRLDEELDGPGHVGSADICYEKSRVCRPLTIARISLFLFFGSNTLINPVKHPLHELLRVLNCLRYFFLLVRLELTVDSLQTPTMPPKRTSKLANSKAATQQSSGPPLPLKLRIRITRIQTKQRNFYARKELYLSRMNASMAEFLPVWKEKFGGKYIPGILDILLCQHHFEPGFTTDLSADNIDEQEAKAARSERWLFYARSDLAIVEQLTDAVISGNKRKYMEAIELIDKELDKETNMKFRKEEAIAEWEN</sequence>
<protein>
    <submittedName>
        <fullName evidence="2">Uncharacterized protein</fullName>
    </submittedName>
</protein>
<dbReference type="EMBL" id="ML119765">
    <property type="protein sequence ID" value="RPA75361.1"/>
    <property type="molecule type" value="Genomic_DNA"/>
</dbReference>
<organism evidence="2 3">
    <name type="scientific">Ascobolus immersus RN42</name>
    <dbReference type="NCBI Taxonomy" id="1160509"/>
    <lineage>
        <taxon>Eukaryota</taxon>
        <taxon>Fungi</taxon>
        <taxon>Dikarya</taxon>
        <taxon>Ascomycota</taxon>
        <taxon>Pezizomycotina</taxon>
        <taxon>Pezizomycetes</taxon>
        <taxon>Pezizales</taxon>
        <taxon>Ascobolaceae</taxon>
        <taxon>Ascobolus</taxon>
    </lineage>
</organism>
<name>A0A3N4HTP5_ASCIM</name>
<proteinExistence type="predicted"/>
<reference evidence="2 3" key="1">
    <citation type="journal article" date="2018" name="Nat. Ecol. Evol.">
        <title>Pezizomycetes genomes reveal the molecular basis of ectomycorrhizal truffle lifestyle.</title>
        <authorList>
            <person name="Murat C."/>
            <person name="Payen T."/>
            <person name="Noel B."/>
            <person name="Kuo A."/>
            <person name="Morin E."/>
            <person name="Chen J."/>
            <person name="Kohler A."/>
            <person name="Krizsan K."/>
            <person name="Balestrini R."/>
            <person name="Da Silva C."/>
            <person name="Montanini B."/>
            <person name="Hainaut M."/>
            <person name="Levati E."/>
            <person name="Barry K.W."/>
            <person name="Belfiori B."/>
            <person name="Cichocki N."/>
            <person name="Clum A."/>
            <person name="Dockter R.B."/>
            <person name="Fauchery L."/>
            <person name="Guy J."/>
            <person name="Iotti M."/>
            <person name="Le Tacon F."/>
            <person name="Lindquist E.A."/>
            <person name="Lipzen A."/>
            <person name="Malagnac F."/>
            <person name="Mello A."/>
            <person name="Molinier V."/>
            <person name="Miyauchi S."/>
            <person name="Poulain J."/>
            <person name="Riccioni C."/>
            <person name="Rubini A."/>
            <person name="Sitrit Y."/>
            <person name="Splivallo R."/>
            <person name="Traeger S."/>
            <person name="Wang M."/>
            <person name="Zifcakova L."/>
            <person name="Wipf D."/>
            <person name="Zambonelli A."/>
            <person name="Paolocci F."/>
            <person name="Nowrousian M."/>
            <person name="Ottonello S."/>
            <person name="Baldrian P."/>
            <person name="Spatafora J.W."/>
            <person name="Henrissat B."/>
            <person name="Nagy L.G."/>
            <person name="Aury J.M."/>
            <person name="Wincker P."/>
            <person name="Grigoriev I.V."/>
            <person name="Bonfante P."/>
            <person name="Martin F.M."/>
        </authorList>
    </citation>
    <scope>NUCLEOTIDE SEQUENCE [LARGE SCALE GENOMIC DNA]</scope>
    <source>
        <strain evidence="2 3">RN42</strain>
    </source>
</reference>
<evidence type="ECO:0000256" key="1">
    <source>
        <dbReference type="SAM" id="MobiDB-lite"/>
    </source>
</evidence>
<accession>A0A3N4HTP5</accession>
<dbReference type="Proteomes" id="UP000275078">
    <property type="component" value="Unassembled WGS sequence"/>
</dbReference>
<keyword evidence="3" id="KW-1185">Reference proteome</keyword>
<feature type="region of interest" description="Disordered" evidence="1">
    <location>
        <begin position="134"/>
        <end position="155"/>
    </location>
</feature>
<evidence type="ECO:0000313" key="3">
    <source>
        <dbReference type="Proteomes" id="UP000275078"/>
    </source>
</evidence>
<dbReference type="AlphaFoldDB" id="A0A3N4HTP5"/>
<feature type="compositionally biased region" description="Polar residues" evidence="1">
    <location>
        <begin position="142"/>
        <end position="155"/>
    </location>
</feature>
<gene>
    <name evidence="2" type="ORF">BJ508DRAFT_312040</name>
</gene>